<dbReference type="InterPro" id="IPR023346">
    <property type="entry name" value="Lysozyme-like_dom_sf"/>
</dbReference>
<keyword evidence="3" id="KW-0326">Glycosidase</keyword>
<proteinExistence type="inferred from homology"/>
<dbReference type="GO" id="GO:0016020">
    <property type="term" value="C:membrane"/>
    <property type="evidence" value="ECO:0007669"/>
    <property type="project" value="InterPro"/>
</dbReference>
<dbReference type="Pfam" id="PF01476">
    <property type="entry name" value="LysM"/>
    <property type="match status" value="2"/>
</dbReference>
<dbReference type="GO" id="GO:0016798">
    <property type="term" value="F:hydrolase activity, acting on glycosyl bonds"/>
    <property type="evidence" value="ECO:0007669"/>
    <property type="project" value="UniProtKB-KW"/>
</dbReference>
<dbReference type="STRING" id="1208919.CDSE_0019"/>
<dbReference type="PROSITE" id="PS51257">
    <property type="entry name" value="PROKAR_LIPOPROTEIN"/>
    <property type="match status" value="1"/>
</dbReference>
<dbReference type="eggNOG" id="COG1388">
    <property type="taxonomic scope" value="Bacteria"/>
</dbReference>
<dbReference type="InterPro" id="IPR000189">
    <property type="entry name" value="Transglyc_AS"/>
</dbReference>
<dbReference type="eggNOG" id="COG0741">
    <property type="taxonomic scope" value="Bacteria"/>
</dbReference>
<evidence type="ECO:0000313" key="3">
    <source>
        <dbReference type="EMBL" id="AGF47145.1"/>
    </source>
</evidence>
<dbReference type="GO" id="GO:0000270">
    <property type="term" value="P:peptidoglycan metabolic process"/>
    <property type="evidence" value="ECO:0007669"/>
    <property type="project" value="InterPro"/>
</dbReference>
<dbReference type="KEGG" id="kde:CDSE_0019"/>
<dbReference type="SMART" id="SM00257">
    <property type="entry name" value="LysM"/>
    <property type="match status" value="2"/>
</dbReference>
<dbReference type="CDD" id="cd00118">
    <property type="entry name" value="LysM"/>
    <property type="match status" value="1"/>
</dbReference>
<feature type="domain" description="LysM" evidence="2">
    <location>
        <begin position="371"/>
        <end position="414"/>
    </location>
</feature>
<keyword evidence="3" id="KW-0378">Hydrolase</keyword>
<evidence type="ECO:0000313" key="4">
    <source>
        <dbReference type="Proteomes" id="UP000011547"/>
    </source>
</evidence>
<dbReference type="InterPro" id="IPR036779">
    <property type="entry name" value="LysM_dom_sf"/>
</dbReference>
<dbReference type="GO" id="GO:0008932">
    <property type="term" value="F:lytic endotransglycosylase activity"/>
    <property type="evidence" value="ECO:0007669"/>
    <property type="project" value="TreeGrafter"/>
</dbReference>
<dbReference type="EMBL" id="CP003803">
    <property type="protein sequence ID" value="AGF47145.1"/>
    <property type="molecule type" value="Genomic_DNA"/>
</dbReference>
<dbReference type="AlphaFoldDB" id="M1M4L1"/>
<dbReference type="SUPFAM" id="SSF54106">
    <property type="entry name" value="LysM domain"/>
    <property type="match status" value="2"/>
</dbReference>
<name>M1M4L1_9PROT</name>
<dbReference type="Pfam" id="PF01464">
    <property type="entry name" value="SLT"/>
    <property type="match status" value="1"/>
</dbReference>
<dbReference type="RefSeq" id="WP_015396556.1">
    <property type="nucleotide sequence ID" value="NC_020294.1"/>
</dbReference>
<evidence type="ECO:0000256" key="1">
    <source>
        <dbReference type="ARBA" id="ARBA00007734"/>
    </source>
</evidence>
<dbReference type="PANTHER" id="PTHR33734:SF22">
    <property type="entry name" value="MEMBRANE-BOUND LYTIC MUREIN TRANSGLYCOSYLASE D"/>
    <property type="match status" value="1"/>
</dbReference>
<comment type="similarity">
    <text evidence="1">Belongs to the transglycosylase Slt family.</text>
</comment>
<accession>M1M4L1</accession>
<dbReference type="EC" id="3.2.1.-" evidence="3"/>
<protein>
    <submittedName>
        <fullName evidence="3">Membrane-bound lytic murein transglycosylase D</fullName>
        <ecNumber evidence="3">3.2.1.-</ecNumber>
    </submittedName>
</protein>
<dbReference type="Proteomes" id="UP000011547">
    <property type="component" value="Chromosome"/>
</dbReference>
<organism evidence="3 4">
    <name type="scientific">Candidatus Kinetoplastidibacterium desouzai TCC079E</name>
    <dbReference type="NCBI Taxonomy" id="1208919"/>
    <lineage>
        <taxon>Bacteria</taxon>
        <taxon>Pseudomonadati</taxon>
        <taxon>Pseudomonadota</taxon>
        <taxon>Betaproteobacteria</taxon>
        <taxon>Candidatus Kinetoplastidibacterium</taxon>
    </lineage>
</organism>
<feature type="domain" description="LysM" evidence="2">
    <location>
        <begin position="321"/>
        <end position="365"/>
    </location>
</feature>
<dbReference type="PROSITE" id="PS00922">
    <property type="entry name" value="TRANSGLYCOSYLASE"/>
    <property type="match status" value="1"/>
</dbReference>
<dbReference type="InterPro" id="IPR008258">
    <property type="entry name" value="Transglycosylase_SLT_dom_1"/>
</dbReference>
<dbReference type="Gene3D" id="1.10.530.10">
    <property type="match status" value="1"/>
</dbReference>
<reference evidence="3 4" key="1">
    <citation type="journal article" date="2013" name="Genome Biol. Evol.">
        <title>Genome evolution and phylogenomic analysis of candidatus kinetoplastibacterium, the betaproteobacterial endosymbionts of strigomonas and angomonas.</title>
        <authorList>
            <person name="Alves J.M."/>
            <person name="Serrano M.G."/>
            <person name="Maia da Silva F."/>
            <person name="Voegtly L.J."/>
            <person name="Matveyev A.V."/>
            <person name="Teixeira M.M."/>
            <person name="Camargo E.P."/>
            <person name="Buck G.A."/>
        </authorList>
    </citation>
    <scope>NUCLEOTIDE SEQUENCE [LARGE SCALE GENOMIC DNA]</scope>
    <source>
        <strain evidence="3 4">TCC079E</strain>
    </source>
</reference>
<evidence type="ECO:0000259" key="2">
    <source>
        <dbReference type="PROSITE" id="PS51782"/>
    </source>
</evidence>
<dbReference type="InterPro" id="IPR018392">
    <property type="entry name" value="LysM"/>
</dbReference>
<dbReference type="Gene3D" id="3.10.350.10">
    <property type="entry name" value="LysM domain"/>
    <property type="match status" value="2"/>
</dbReference>
<dbReference type="OrthoDB" id="9815002at2"/>
<gene>
    <name evidence="3" type="ORF">CDSE_0019</name>
</gene>
<dbReference type="PROSITE" id="PS51782">
    <property type="entry name" value="LYSM"/>
    <property type="match status" value="2"/>
</dbReference>
<dbReference type="HOGENOM" id="CLU_009520_1_5_4"/>
<dbReference type="PANTHER" id="PTHR33734">
    <property type="entry name" value="LYSM DOMAIN-CONTAINING GPI-ANCHORED PROTEIN 2"/>
    <property type="match status" value="1"/>
</dbReference>
<keyword evidence="4" id="KW-1185">Reference proteome</keyword>
<dbReference type="SUPFAM" id="SSF53955">
    <property type="entry name" value="Lysozyme-like"/>
    <property type="match status" value="1"/>
</dbReference>
<sequence>MHIKNFLILHIKVCLLFICVLITGCTVLARPQISTLKNIIKTNKSNHTNDTWHIIRKGFNIPNIDTHLSKKWTQYYKEHPESIKRIAERSTKYLYFVVNEINLRSLPTELALIPFIESAYNPAAISKNKASGLWQFVPRTAKHFNLKQDWWLDERRDPIISTYAALDYLEKLYKRQGDWHLALASYNCGESVVQKAIERNKKANMPTDYIHLQLPKETLNYIPKLQAIKNIIKNPNKYSIELPKIENKPYFQAVKKNKDIDMDIAAKLAGISLEEFKALNPSYNRPIICSHHSQSIILPTKNIDKFHTNLKSFDKNLSNWRVYKSKNGEAFTSIARRFGISEKTLKRNNDIRDTQKIASGQLLLIPLNKAKDYIILPGDTLSKIAKDHNTTVSEIRSMNNLKNNTIKHGKKIKIPSIQ</sequence>
<dbReference type="PATRIC" id="fig|1208919.3.peg.587"/>
<dbReference type="CDD" id="cd16894">
    <property type="entry name" value="MltD-like"/>
    <property type="match status" value="1"/>
</dbReference>